<comment type="similarity">
    <text evidence="2">Belongs to the mitochondrion-specific ribosomal protein mS25 family.</text>
</comment>
<dbReference type="PANTHER" id="PTHR13274:SF2">
    <property type="entry name" value="SMALL RIBOSOMAL SUBUNIT PROTEIN MS25"/>
    <property type="match status" value="1"/>
</dbReference>
<evidence type="ECO:0000256" key="4">
    <source>
        <dbReference type="ARBA" id="ARBA00023128"/>
    </source>
</evidence>
<dbReference type="PANTHER" id="PTHR13274">
    <property type="entry name" value="MITOCHONDRIAL RIBOSOMAL PROTEIN S25"/>
    <property type="match status" value="1"/>
</dbReference>
<keyword evidence="10" id="KW-1185">Reference proteome</keyword>
<dbReference type="Gene3D" id="3.40.30.10">
    <property type="entry name" value="Glutaredoxin"/>
    <property type="match status" value="1"/>
</dbReference>
<evidence type="ECO:0000256" key="6">
    <source>
        <dbReference type="ARBA" id="ARBA00035139"/>
    </source>
</evidence>
<evidence type="ECO:0000313" key="9">
    <source>
        <dbReference type="EMBL" id="KAK6175332.1"/>
    </source>
</evidence>
<keyword evidence="3" id="KW-0689">Ribosomal protein</keyword>
<comment type="caution">
    <text evidence="9">The sequence shown here is derived from an EMBL/GenBank/DDBJ whole genome shotgun (WGS) entry which is preliminary data.</text>
</comment>
<protein>
    <recommendedName>
        <fullName evidence="6">Small ribosomal subunit protein mS25</fullName>
    </recommendedName>
    <alternativeName>
        <fullName evidence="7">28S ribosomal protein S25, mitochondrial</fullName>
    </alternativeName>
</protein>
<dbReference type="GO" id="GO:0005840">
    <property type="term" value="C:ribosome"/>
    <property type="evidence" value="ECO:0007669"/>
    <property type="project" value="UniProtKB-KW"/>
</dbReference>
<gene>
    <name evidence="9" type="ORF">SNE40_013820</name>
</gene>
<evidence type="ECO:0000256" key="2">
    <source>
        <dbReference type="ARBA" id="ARBA00008046"/>
    </source>
</evidence>
<evidence type="ECO:0000256" key="7">
    <source>
        <dbReference type="ARBA" id="ARBA00035369"/>
    </source>
</evidence>
<evidence type="ECO:0000256" key="1">
    <source>
        <dbReference type="ARBA" id="ARBA00004173"/>
    </source>
</evidence>
<evidence type="ECO:0000259" key="8">
    <source>
        <dbReference type="SMART" id="SM00916"/>
    </source>
</evidence>
<proteinExistence type="inferred from homology"/>
<evidence type="ECO:0000256" key="3">
    <source>
        <dbReference type="ARBA" id="ARBA00022980"/>
    </source>
</evidence>
<keyword evidence="5" id="KW-0687">Ribonucleoprotein</keyword>
<dbReference type="GO" id="GO:0005739">
    <property type="term" value="C:mitochondrion"/>
    <property type="evidence" value="ECO:0007669"/>
    <property type="project" value="UniProtKB-SubCell"/>
</dbReference>
<evidence type="ECO:0000313" key="10">
    <source>
        <dbReference type="Proteomes" id="UP001347796"/>
    </source>
</evidence>
<dbReference type="SMART" id="SM00916">
    <property type="entry name" value="L51_S25_CI-B8"/>
    <property type="match status" value="1"/>
</dbReference>
<dbReference type="GO" id="GO:1990904">
    <property type="term" value="C:ribonucleoprotein complex"/>
    <property type="evidence" value="ECO:0007669"/>
    <property type="project" value="UniProtKB-KW"/>
</dbReference>
<dbReference type="EMBL" id="JAZGQO010000010">
    <property type="protein sequence ID" value="KAK6175332.1"/>
    <property type="molecule type" value="Genomic_DNA"/>
</dbReference>
<feature type="domain" description="Ribosomal protein/NADH dehydrogenase" evidence="8">
    <location>
        <begin position="36"/>
        <end position="110"/>
    </location>
</feature>
<dbReference type="GO" id="GO:0003735">
    <property type="term" value="F:structural constituent of ribosome"/>
    <property type="evidence" value="ECO:0007669"/>
    <property type="project" value="InterPro"/>
</dbReference>
<dbReference type="AlphaFoldDB" id="A0AAN8PBL6"/>
<reference evidence="9 10" key="1">
    <citation type="submission" date="2024-01" db="EMBL/GenBank/DDBJ databases">
        <title>The genome of the rayed Mediterranean limpet Patella caerulea (Linnaeus, 1758).</title>
        <authorList>
            <person name="Anh-Thu Weber A."/>
            <person name="Halstead-Nussloch G."/>
        </authorList>
    </citation>
    <scope>NUCLEOTIDE SEQUENCE [LARGE SCALE GENOMIC DNA]</scope>
    <source>
        <strain evidence="9">AATW-2023a</strain>
        <tissue evidence="9">Whole specimen</tissue>
    </source>
</reference>
<name>A0AAN8PBL6_PATCE</name>
<comment type="subcellular location">
    <subcellularLocation>
        <location evidence="1">Mitochondrion</location>
    </subcellularLocation>
</comment>
<evidence type="ECO:0000256" key="5">
    <source>
        <dbReference type="ARBA" id="ARBA00023274"/>
    </source>
</evidence>
<organism evidence="9 10">
    <name type="scientific">Patella caerulea</name>
    <name type="common">Rayed Mediterranean limpet</name>
    <dbReference type="NCBI Taxonomy" id="87958"/>
    <lineage>
        <taxon>Eukaryota</taxon>
        <taxon>Metazoa</taxon>
        <taxon>Spiralia</taxon>
        <taxon>Lophotrochozoa</taxon>
        <taxon>Mollusca</taxon>
        <taxon>Gastropoda</taxon>
        <taxon>Patellogastropoda</taxon>
        <taxon>Patelloidea</taxon>
        <taxon>Patellidae</taxon>
        <taxon>Patella</taxon>
    </lineage>
</organism>
<dbReference type="Pfam" id="PF05047">
    <property type="entry name" value="L51_S25_CI-B8"/>
    <property type="match status" value="1"/>
</dbReference>
<dbReference type="SUPFAM" id="SSF52833">
    <property type="entry name" value="Thioredoxin-like"/>
    <property type="match status" value="1"/>
</dbReference>
<dbReference type="InterPro" id="IPR036249">
    <property type="entry name" value="Thioredoxin-like_sf"/>
</dbReference>
<accession>A0AAN8PBL6</accession>
<dbReference type="InterPro" id="IPR007741">
    <property type="entry name" value="Ribosomal_mL43/mS25/NADH_DH"/>
</dbReference>
<keyword evidence="4" id="KW-0496">Mitochondrion</keyword>
<dbReference type="Proteomes" id="UP001347796">
    <property type="component" value="Unassembled WGS sequence"/>
</dbReference>
<sequence>MPFMKGRAAIRRTLQYLERGSLVLNDSVQIMTVNYNSGHKASRGTYDFIFWYLGQVQFKNPSVQILTFKNMTPSPYISFYLDNGEKILVDADSRDKDEIFQHIKTVLGKSEEDLQKEALAREKKANPANFGHGYSRWCICEIPGQIPCPGWVPLPKEMRGKYNLQKKDVEEV</sequence>
<dbReference type="InterPro" id="IPR040049">
    <property type="entry name" value="Ribosomal_mS25/mL61"/>
</dbReference>